<keyword evidence="9" id="KW-0479">Metal-binding</keyword>
<evidence type="ECO:0000256" key="7">
    <source>
        <dbReference type="ARBA" id="ARBA00019357"/>
    </source>
</evidence>
<evidence type="ECO:0000256" key="14">
    <source>
        <dbReference type="ARBA" id="ARBA00030048"/>
    </source>
</evidence>
<dbReference type="EC" id="6.3.2.12" evidence="5"/>
<dbReference type="NCBIfam" id="NF008101">
    <property type="entry name" value="PRK10846.1"/>
    <property type="match status" value="1"/>
</dbReference>
<dbReference type="InterPro" id="IPR036565">
    <property type="entry name" value="Mur-like_cat_sf"/>
</dbReference>
<dbReference type="InterPro" id="IPR013221">
    <property type="entry name" value="Mur_ligase_cen"/>
</dbReference>
<dbReference type="RefSeq" id="WP_142872984.1">
    <property type="nucleotide sequence ID" value="NZ_CP045503.2"/>
</dbReference>
<gene>
    <name evidence="24" type="primary">folC</name>
    <name evidence="24" type="ORF">FM038_008380</name>
</gene>
<dbReference type="InterPro" id="IPR018109">
    <property type="entry name" value="Folylpolyglutamate_synth_CS"/>
</dbReference>
<proteinExistence type="inferred from homology"/>
<keyword evidence="8 21" id="KW-0436">Ligase</keyword>
<evidence type="ECO:0000256" key="3">
    <source>
        <dbReference type="ARBA" id="ARBA00005150"/>
    </source>
</evidence>
<dbReference type="Pfam" id="PF02875">
    <property type="entry name" value="Mur_ligase_C"/>
    <property type="match status" value="1"/>
</dbReference>
<evidence type="ECO:0000256" key="12">
    <source>
        <dbReference type="ARBA" id="ARBA00022842"/>
    </source>
</evidence>
<evidence type="ECO:0000256" key="5">
    <source>
        <dbReference type="ARBA" id="ARBA00013023"/>
    </source>
</evidence>
<dbReference type="EC" id="6.3.2.17" evidence="6"/>
<reference evidence="24" key="1">
    <citation type="submission" date="2021-07" db="EMBL/GenBank/DDBJ databases">
        <title>Shewanella sp. YLB-07 whole genome sequence.</title>
        <authorList>
            <person name="Yu L."/>
        </authorList>
    </citation>
    <scope>NUCLEOTIDE SEQUENCE</scope>
    <source>
        <strain evidence="24">YLB-08</strain>
    </source>
</reference>
<dbReference type="Gene3D" id="3.40.1190.10">
    <property type="entry name" value="Mur-like, catalytic domain"/>
    <property type="match status" value="1"/>
</dbReference>
<comment type="pathway">
    <text evidence="2">Cofactor biosynthesis; tetrahydrofolate biosynthesis; 7,8-dihydrofolate from 2-amino-4-hydroxy-6-hydroxymethyl-7,8-dihydropteridine diphosphate and 4-aminobenzoate: step 2/2.</text>
</comment>
<organism evidence="24 25">
    <name type="scientific">Shewanella eurypsychrophilus</name>
    <dbReference type="NCBI Taxonomy" id="2593656"/>
    <lineage>
        <taxon>Bacteria</taxon>
        <taxon>Pseudomonadati</taxon>
        <taxon>Pseudomonadota</taxon>
        <taxon>Gammaproteobacteria</taxon>
        <taxon>Alteromonadales</taxon>
        <taxon>Shewanellaceae</taxon>
        <taxon>Shewanella</taxon>
    </lineage>
</organism>
<evidence type="ECO:0000256" key="2">
    <source>
        <dbReference type="ARBA" id="ARBA00004799"/>
    </source>
</evidence>
<comment type="catalytic activity">
    <reaction evidence="20">
        <text>7,8-dihydropteroate + L-glutamate + ATP = 7,8-dihydrofolate + ADP + phosphate + H(+)</text>
        <dbReference type="Rhea" id="RHEA:23584"/>
        <dbReference type="ChEBI" id="CHEBI:15378"/>
        <dbReference type="ChEBI" id="CHEBI:17839"/>
        <dbReference type="ChEBI" id="CHEBI:29985"/>
        <dbReference type="ChEBI" id="CHEBI:30616"/>
        <dbReference type="ChEBI" id="CHEBI:43474"/>
        <dbReference type="ChEBI" id="CHEBI:57451"/>
        <dbReference type="ChEBI" id="CHEBI:456216"/>
        <dbReference type="EC" id="6.3.2.12"/>
    </reaction>
</comment>
<comment type="function">
    <text evidence="1">Functions in two distinct reactions of the de novo folate biosynthetic pathway. Catalyzes the addition of a glutamate residue to dihydropteroate (7,8-dihydropteroate or H2Pte) to form dihydrofolate (7,8-dihydrofolate monoglutamate or H2Pte-Glu). Also catalyzes successive additions of L-glutamate to tetrahydrofolate or 10-formyltetrahydrofolate or 5,10-methylenetetrahydrofolate, leading to folylpolyglutamate derivatives.</text>
</comment>
<keyword evidence="12" id="KW-0460">Magnesium</keyword>
<keyword evidence="11 21" id="KW-0067">ATP-binding</keyword>
<dbReference type="Pfam" id="PF08245">
    <property type="entry name" value="Mur_ligase_M"/>
    <property type="match status" value="1"/>
</dbReference>
<evidence type="ECO:0000256" key="4">
    <source>
        <dbReference type="ARBA" id="ARBA00008276"/>
    </source>
</evidence>
<evidence type="ECO:0000256" key="21">
    <source>
        <dbReference type="PIRNR" id="PIRNR001563"/>
    </source>
</evidence>
<comment type="catalytic activity">
    <reaction evidence="18">
        <text>10-formyltetrahydrofolyl-(gamma-L-Glu)(n) + L-glutamate + ATP = 10-formyltetrahydrofolyl-(gamma-L-Glu)(n+1) + ADP + phosphate + H(+)</text>
        <dbReference type="Rhea" id="RHEA:51904"/>
        <dbReference type="Rhea" id="RHEA-COMP:13088"/>
        <dbReference type="Rhea" id="RHEA-COMP:14300"/>
        <dbReference type="ChEBI" id="CHEBI:15378"/>
        <dbReference type="ChEBI" id="CHEBI:29985"/>
        <dbReference type="ChEBI" id="CHEBI:30616"/>
        <dbReference type="ChEBI" id="CHEBI:43474"/>
        <dbReference type="ChEBI" id="CHEBI:134413"/>
        <dbReference type="ChEBI" id="CHEBI:456216"/>
        <dbReference type="EC" id="6.3.2.17"/>
    </reaction>
</comment>
<dbReference type="PROSITE" id="PS01011">
    <property type="entry name" value="FOLYLPOLYGLU_SYNT_1"/>
    <property type="match status" value="1"/>
</dbReference>
<evidence type="ECO:0000256" key="13">
    <source>
        <dbReference type="ARBA" id="ARBA00022909"/>
    </source>
</evidence>
<sequence length="425" mass="46416">MPISPTEDASLETWLDYLLAIHPTEIEMGLGRVSQVADRLGLRDLGQAKVITVAGTNGKGTTCAMLEKVLLLSGETVGVYSSPHMLKYNERVRINSCDVDDALFIEAFSAINQARGDISLSYFEFATLAGLYIFKDAELDVVLLEVGLGGRLDAINIIDADIAVITSIDLDHQEYLGDTRESVGMEKAGIFRANKPAIIGEPDLPACVVEYANDLGAVMYRVGHEFSYRCEASSWQFSGMKTISDIPMPSLPLPNAATVLAVLELGWPQLDADIIRKGIQAARLSGRLEVVSKQPLILLDVAHNPHAARYLANQLQGHQPKRLLALCGMLKDKDCSEVIKIMAPQVDVWAFTRLQTDRSASASDLNQLLSEHVTDIEAVKSDDFDSLDVAWQSLSAEICQGDVVIVFGSFYTVAEFKNIALDGRE</sequence>
<accession>A0ABX6VKC8</accession>
<evidence type="ECO:0000256" key="1">
    <source>
        <dbReference type="ARBA" id="ARBA00002714"/>
    </source>
</evidence>
<evidence type="ECO:0000256" key="11">
    <source>
        <dbReference type="ARBA" id="ARBA00022840"/>
    </source>
</evidence>
<dbReference type="SUPFAM" id="SSF53244">
    <property type="entry name" value="MurD-like peptide ligases, peptide-binding domain"/>
    <property type="match status" value="1"/>
</dbReference>
<evidence type="ECO:0000256" key="17">
    <source>
        <dbReference type="ARBA" id="ARBA00047493"/>
    </source>
</evidence>
<protein>
    <recommendedName>
        <fullName evidence="7">Dihydrofolate synthase/folylpolyglutamate synthase</fullName>
        <ecNumber evidence="5">6.3.2.12</ecNumber>
        <ecNumber evidence="6">6.3.2.17</ecNumber>
    </recommendedName>
    <alternativeName>
        <fullName evidence="16">Folylpoly-gamma-glutamate synthetase-dihydrofolate synthetase</fullName>
    </alternativeName>
    <alternativeName>
        <fullName evidence="14">Folylpolyglutamate synthetase</fullName>
    </alternativeName>
    <alternativeName>
        <fullName evidence="15">Tetrahydrofolylpolyglutamate synthase</fullName>
    </alternativeName>
</protein>
<dbReference type="Proteomes" id="UP000316416">
    <property type="component" value="Chromosome"/>
</dbReference>
<evidence type="ECO:0000259" key="23">
    <source>
        <dbReference type="Pfam" id="PF08245"/>
    </source>
</evidence>
<comment type="catalytic activity">
    <reaction evidence="17">
        <text>(6S)-5,6,7,8-tetrahydrofolyl-(gamma-L-Glu)(n) + L-glutamate + ATP = (6S)-5,6,7,8-tetrahydrofolyl-(gamma-L-Glu)(n+1) + ADP + phosphate + H(+)</text>
        <dbReference type="Rhea" id="RHEA:10580"/>
        <dbReference type="Rhea" id="RHEA-COMP:14738"/>
        <dbReference type="Rhea" id="RHEA-COMP:14740"/>
        <dbReference type="ChEBI" id="CHEBI:15378"/>
        <dbReference type="ChEBI" id="CHEBI:29985"/>
        <dbReference type="ChEBI" id="CHEBI:30616"/>
        <dbReference type="ChEBI" id="CHEBI:43474"/>
        <dbReference type="ChEBI" id="CHEBI:141005"/>
        <dbReference type="ChEBI" id="CHEBI:456216"/>
        <dbReference type="EC" id="6.3.2.17"/>
    </reaction>
</comment>
<feature type="domain" description="Mur ligase C-terminal" evidence="22">
    <location>
        <begin position="286"/>
        <end position="410"/>
    </location>
</feature>
<dbReference type="GO" id="GO:0004326">
    <property type="term" value="F:tetrahydrofolylpolyglutamate synthase activity"/>
    <property type="evidence" value="ECO:0007669"/>
    <property type="project" value="UniProtKB-EC"/>
</dbReference>
<dbReference type="PIRSF" id="PIRSF001563">
    <property type="entry name" value="Folylpolyglu_synth"/>
    <property type="match status" value="1"/>
</dbReference>
<evidence type="ECO:0000256" key="9">
    <source>
        <dbReference type="ARBA" id="ARBA00022723"/>
    </source>
</evidence>
<evidence type="ECO:0000256" key="6">
    <source>
        <dbReference type="ARBA" id="ARBA00013025"/>
    </source>
</evidence>
<evidence type="ECO:0000256" key="19">
    <source>
        <dbReference type="ARBA" id="ARBA00049035"/>
    </source>
</evidence>
<evidence type="ECO:0000256" key="8">
    <source>
        <dbReference type="ARBA" id="ARBA00022598"/>
    </source>
</evidence>
<dbReference type="InterPro" id="IPR036615">
    <property type="entry name" value="Mur_ligase_C_dom_sf"/>
</dbReference>
<keyword evidence="25" id="KW-1185">Reference proteome</keyword>
<dbReference type="EMBL" id="CP045503">
    <property type="protein sequence ID" value="QPG60400.1"/>
    <property type="molecule type" value="Genomic_DNA"/>
</dbReference>
<comment type="similarity">
    <text evidence="4 21">Belongs to the folylpolyglutamate synthase family.</text>
</comment>
<evidence type="ECO:0000256" key="20">
    <source>
        <dbReference type="ARBA" id="ARBA00049161"/>
    </source>
</evidence>
<evidence type="ECO:0000313" key="24">
    <source>
        <dbReference type="EMBL" id="QPG60400.1"/>
    </source>
</evidence>
<dbReference type="InterPro" id="IPR004101">
    <property type="entry name" value="Mur_ligase_C"/>
</dbReference>
<dbReference type="PANTHER" id="PTHR11136">
    <property type="entry name" value="FOLYLPOLYGLUTAMATE SYNTHASE-RELATED"/>
    <property type="match status" value="1"/>
</dbReference>
<feature type="domain" description="Mur ligase central" evidence="23">
    <location>
        <begin position="53"/>
        <end position="195"/>
    </location>
</feature>
<evidence type="ECO:0000256" key="16">
    <source>
        <dbReference type="ARBA" id="ARBA00032510"/>
    </source>
</evidence>
<keyword evidence="13" id="KW-0289">Folate biosynthesis</keyword>
<comment type="catalytic activity">
    <reaction evidence="19">
        <text>(6R)-5,10-methylenetetrahydrofolyl-(gamma-L-Glu)(n) + L-glutamate + ATP = (6R)-5,10-methylenetetrahydrofolyl-(gamma-L-Glu)(n+1) + ADP + phosphate + H(+)</text>
        <dbReference type="Rhea" id="RHEA:51912"/>
        <dbReference type="Rhea" id="RHEA-COMP:13257"/>
        <dbReference type="Rhea" id="RHEA-COMP:13258"/>
        <dbReference type="ChEBI" id="CHEBI:15378"/>
        <dbReference type="ChEBI" id="CHEBI:29985"/>
        <dbReference type="ChEBI" id="CHEBI:30616"/>
        <dbReference type="ChEBI" id="CHEBI:43474"/>
        <dbReference type="ChEBI" id="CHEBI:136572"/>
        <dbReference type="ChEBI" id="CHEBI:456216"/>
        <dbReference type="EC" id="6.3.2.17"/>
    </reaction>
</comment>
<dbReference type="GO" id="GO:0008841">
    <property type="term" value="F:dihydrofolate synthase activity"/>
    <property type="evidence" value="ECO:0007669"/>
    <property type="project" value="UniProtKB-EC"/>
</dbReference>
<dbReference type="PANTHER" id="PTHR11136:SF0">
    <property type="entry name" value="DIHYDROFOLATE SYNTHETASE-RELATED"/>
    <property type="match status" value="1"/>
</dbReference>
<dbReference type="NCBIfam" id="TIGR01499">
    <property type="entry name" value="folC"/>
    <property type="match status" value="1"/>
</dbReference>
<evidence type="ECO:0000256" key="10">
    <source>
        <dbReference type="ARBA" id="ARBA00022741"/>
    </source>
</evidence>
<evidence type="ECO:0000256" key="15">
    <source>
        <dbReference type="ARBA" id="ARBA00030592"/>
    </source>
</evidence>
<keyword evidence="10 21" id="KW-0547">Nucleotide-binding</keyword>
<dbReference type="SUPFAM" id="SSF53623">
    <property type="entry name" value="MurD-like peptide ligases, catalytic domain"/>
    <property type="match status" value="1"/>
</dbReference>
<evidence type="ECO:0000313" key="25">
    <source>
        <dbReference type="Proteomes" id="UP000316416"/>
    </source>
</evidence>
<dbReference type="Gene3D" id="3.90.190.20">
    <property type="entry name" value="Mur ligase, C-terminal domain"/>
    <property type="match status" value="1"/>
</dbReference>
<evidence type="ECO:0000259" key="22">
    <source>
        <dbReference type="Pfam" id="PF02875"/>
    </source>
</evidence>
<name>A0ABX6VKC8_9GAMM</name>
<comment type="pathway">
    <text evidence="3">Cofactor biosynthesis; tetrahydrofolylpolyglutamate biosynthesis.</text>
</comment>
<dbReference type="InterPro" id="IPR001645">
    <property type="entry name" value="Folylpolyglutamate_synth"/>
</dbReference>
<evidence type="ECO:0000256" key="18">
    <source>
        <dbReference type="ARBA" id="ARBA00047808"/>
    </source>
</evidence>